<evidence type="ECO:0000313" key="2">
    <source>
        <dbReference type="EMBL" id="NYI97460.1"/>
    </source>
</evidence>
<organism evidence="2 3">
    <name type="scientific">Streptomonospora nanhaiensis</name>
    <dbReference type="NCBI Taxonomy" id="1323731"/>
    <lineage>
        <taxon>Bacteria</taxon>
        <taxon>Bacillati</taxon>
        <taxon>Actinomycetota</taxon>
        <taxon>Actinomycetes</taxon>
        <taxon>Streptosporangiales</taxon>
        <taxon>Nocardiopsidaceae</taxon>
        <taxon>Streptomonospora</taxon>
    </lineage>
</organism>
<proteinExistence type="predicted"/>
<name>A0A853BR35_9ACTN</name>
<dbReference type="AlphaFoldDB" id="A0A853BR35"/>
<keyword evidence="3" id="KW-1185">Reference proteome</keyword>
<dbReference type="Proteomes" id="UP000575985">
    <property type="component" value="Unassembled WGS sequence"/>
</dbReference>
<feature type="region of interest" description="Disordered" evidence="1">
    <location>
        <begin position="1"/>
        <end position="36"/>
    </location>
</feature>
<sequence length="36" mass="3828">MKAVLPVVLGNGDDDTSDLPDWAKDVKPGPKAPPQR</sequence>
<evidence type="ECO:0000313" key="3">
    <source>
        <dbReference type="Proteomes" id="UP000575985"/>
    </source>
</evidence>
<reference evidence="2 3" key="1">
    <citation type="submission" date="2020-07" db="EMBL/GenBank/DDBJ databases">
        <title>Sequencing the genomes of 1000 actinobacteria strains.</title>
        <authorList>
            <person name="Klenk H.-P."/>
        </authorList>
    </citation>
    <scope>NUCLEOTIDE SEQUENCE [LARGE SCALE GENOMIC DNA]</scope>
    <source>
        <strain evidence="2 3">DSM 45927</strain>
    </source>
</reference>
<comment type="caution">
    <text evidence="2">The sequence shown here is derived from an EMBL/GenBank/DDBJ whole genome shotgun (WGS) entry which is preliminary data.</text>
</comment>
<evidence type="ECO:0000256" key="1">
    <source>
        <dbReference type="SAM" id="MobiDB-lite"/>
    </source>
</evidence>
<gene>
    <name evidence="2" type="ORF">HNR12_003737</name>
</gene>
<protein>
    <submittedName>
        <fullName evidence="2">Uncharacterized protein</fullName>
    </submittedName>
</protein>
<accession>A0A853BR35</accession>
<dbReference type="EMBL" id="JACCFO010000001">
    <property type="protein sequence ID" value="NYI97460.1"/>
    <property type="molecule type" value="Genomic_DNA"/>
</dbReference>